<keyword evidence="11" id="KW-0408">Iron</keyword>
<comment type="similarity">
    <text evidence="3">Belongs to the JHDM1 histone demethylase family.</text>
</comment>
<evidence type="ECO:0000256" key="9">
    <source>
        <dbReference type="ARBA" id="ARBA00022964"/>
    </source>
</evidence>
<keyword evidence="12" id="KW-0805">Transcription regulation</keyword>
<dbReference type="GO" id="GO:0140680">
    <property type="term" value="F:histone H3K36me/H3K36me2 demethylase activity"/>
    <property type="evidence" value="ECO:0007669"/>
    <property type="project" value="UniProtKB-EC"/>
</dbReference>
<evidence type="ECO:0000259" key="18">
    <source>
        <dbReference type="PROSITE" id="PS51058"/>
    </source>
</evidence>
<dbReference type="FunFam" id="2.60.120.650:FF:000005">
    <property type="entry name" value="lysine-specific demethylase 2A isoform X1"/>
    <property type="match status" value="1"/>
</dbReference>
<evidence type="ECO:0000256" key="8">
    <source>
        <dbReference type="ARBA" id="ARBA00022853"/>
    </source>
</evidence>
<keyword evidence="21" id="KW-1185">Reference proteome</keyword>
<reference evidence="20 21" key="1">
    <citation type="submission" date="2019-07" db="EMBL/GenBank/DDBJ databases">
        <title>Draft genome assembly of a fouling barnacle, Amphibalanus amphitrite (Darwin, 1854): The first reference genome for Thecostraca.</title>
        <authorList>
            <person name="Kim W."/>
        </authorList>
    </citation>
    <scope>NUCLEOTIDE SEQUENCE [LARGE SCALE GENOMIC DNA]</scope>
    <source>
        <strain evidence="20">SNU_AA5</strain>
        <tissue evidence="20">Soma without cirri and trophi</tissue>
    </source>
</reference>
<dbReference type="SUPFAM" id="SSF52218">
    <property type="entry name" value="Flavoproteins"/>
    <property type="match status" value="1"/>
</dbReference>
<evidence type="ECO:0000256" key="16">
    <source>
        <dbReference type="PROSITE-ProRule" id="PRU00509"/>
    </source>
</evidence>
<evidence type="ECO:0000313" key="21">
    <source>
        <dbReference type="Proteomes" id="UP000440578"/>
    </source>
</evidence>
<dbReference type="SUPFAM" id="SSF51197">
    <property type="entry name" value="Clavaminate synthase-like"/>
    <property type="match status" value="1"/>
</dbReference>
<keyword evidence="9" id="KW-0223">Dioxygenase</keyword>
<evidence type="ECO:0000256" key="12">
    <source>
        <dbReference type="ARBA" id="ARBA00023015"/>
    </source>
</evidence>
<dbReference type="EMBL" id="VIIS01002006">
    <property type="protein sequence ID" value="KAF0289778.1"/>
    <property type="molecule type" value="Genomic_DNA"/>
</dbReference>
<keyword evidence="5" id="KW-0479">Metal-binding</keyword>
<dbReference type="SUPFAM" id="SSF81383">
    <property type="entry name" value="F-box domain"/>
    <property type="match status" value="1"/>
</dbReference>
<evidence type="ECO:0000259" key="19">
    <source>
        <dbReference type="PROSITE" id="PS51184"/>
    </source>
</evidence>
<dbReference type="PROSITE" id="PS51058">
    <property type="entry name" value="ZF_CXXC"/>
    <property type="match status" value="1"/>
</dbReference>
<dbReference type="EC" id="1.14.11.27" evidence="4"/>
<evidence type="ECO:0000256" key="2">
    <source>
        <dbReference type="ARBA" id="ARBA00004123"/>
    </source>
</evidence>
<evidence type="ECO:0000256" key="3">
    <source>
        <dbReference type="ARBA" id="ARBA00008037"/>
    </source>
</evidence>
<evidence type="ECO:0000256" key="14">
    <source>
        <dbReference type="ARBA" id="ARBA00023242"/>
    </source>
</evidence>
<evidence type="ECO:0000256" key="4">
    <source>
        <dbReference type="ARBA" id="ARBA00013246"/>
    </source>
</evidence>
<dbReference type="Pfam" id="PF12937">
    <property type="entry name" value="F-box-like"/>
    <property type="match status" value="1"/>
</dbReference>
<keyword evidence="6 16" id="KW-0863">Zinc-finger</keyword>
<keyword evidence="10" id="KW-0560">Oxidoreductase</keyword>
<evidence type="ECO:0000256" key="17">
    <source>
        <dbReference type="SAM" id="MobiDB-lite"/>
    </source>
</evidence>
<dbReference type="Gene3D" id="2.60.120.650">
    <property type="entry name" value="Cupin"/>
    <property type="match status" value="1"/>
</dbReference>
<dbReference type="GO" id="GO:0008270">
    <property type="term" value="F:zinc ion binding"/>
    <property type="evidence" value="ECO:0007669"/>
    <property type="project" value="UniProtKB-KW"/>
</dbReference>
<comment type="catalytic activity">
    <reaction evidence="15">
        <text>N(6),N(6)-dimethyl-L-lysyl(36)-[histone H3] + 2 2-oxoglutarate + 2 O2 = L-lysyl(36)-[histone H3] + 2 formaldehyde + 2 succinate + 2 CO2</text>
        <dbReference type="Rhea" id="RHEA:42032"/>
        <dbReference type="Rhea" id="RHEA-COMP:9785"/>
        <dbReference type="Rhea" id="RHEA-COMP:9787"/>
        <dbReference type="ChEBI" id="CHEBI:15379"/>
        <dbReference type="ChEBI" id="CHEBI:16526"/>
        <dbReference type="ChEBI" id="CHEBI:16810"/>
        <dbReference type="ChEBI" id="CHEBI:16842"/>
        <dbReference type="ChEBI" id="CHEBI:29969"/>
        <dbReference type="ChEBI" id="CHEBI:30031"/>
        <dbReference type="ChEBI" id="CHEBI:61976"/>
        <dbReference type="EC" id="1.14.11.27"/>
    </reaction>
</comment>
<sequence>MTGDSNSGEDSDNSPKKSRKMRRIKTREKDRKIYTDDWNLAEEELEGHRLFDIDEKMVSDNFPQCFVKEMKGEEFDLTWVQANGFSTPLVFHSTEGLGINVPPSTFTINDVRLAVGSRRMLDVMDVRTQKNMEMTMKEWQQYFENPDKDRLLNVISLEFSHTKLDRLVEAPTVVRQIDWVDRVWPRHLKELQTESTNVLDDMMYPKVQKYCLMSVNGCYTDFHIDFGGTSVWYHVLKGGKIFWLIPPTDQNVQLYEDWVLSGKQGDVFFGDTVERCGRIELRPGDTFFIPTGWIHAVYTPADSLVFGGNFLHSFAVEKQLKIARVEDATRVQQKYRYPFFTEMLWYVLERYVHCLLGRSHLVLGLDELAEPAPSPHKPAPPHVHLTPFELHGLKAIVLYLHSQPASRKCVPELIRDPIGLIGDVRQLVEQHRFDCPKLAVTGRPALQWPDNGQELRLMLQGYVKTADEEFDPDASPKKGPRGPRGTPITKKPLLKTKKGDRRRRVRCKECDGCTRDECRECACCRDMPKFGGPGIIKQSCKRRVCQKPQLPVTAVCCYCSLTGWGRPLSPVAGKRNRPEQKSTLYECRSCFRIAHIACTTRQLNTETEGRVLSALPNCWTCPECVDMGLEEAPPVLPPALLPPGVKRKPGRPPGRPKKARSDEPVGVPASQVVSAQERLWVPPGAENTLPAVKAEPKKEEPQPASPAEAQTVEAAERASGADSPAPPTLEPQEPLTAPLSLDSVDERQRPELSPEGAPPPDPGQVSAGPAEPAEPPAPALVHPEKDGGTRIPTLRNLSEYVQARSRRQLRRPLYPVRPLSPPQPAAAAEPALHREALVAVFQRLGPADRAACLLVCRAWSSAALDRRLWQQLSAAHRRIGEHELVFIMRRQPAELELSWAQLGGDQLAWLVGRLGHLRHLRLQGLPFATVAALRTPCCALLHTLDLAHCEGLTDARLRELLSPPLEARPGCTDASSRLRTPAAAQRTLCCASTTVLVVGFTPDHTLINELTEDDCQKLGLCGPRRTPDFFVTSPITLNAVKTSIPGLEKAMLYPPKPWRDSCGGRVYHRLANNDYFRAVVTSVLFMSRIIMFLGTTRDGRNGERVAKHLIKLLEEKNHSVNLFDPLKMPFELLRQPLHFMPDQSAAPQWLRDANAEIAAADGFVVVTPEYNCSLPPALVNMLDHFPPASFRHRPVGIACYSLGPFGGMRAAAFARPHLSELGLVSIPAQFTVPTVTQSYSADGQPQNERIENNAARLGHRADLVRGRPEGRLGPPACPTENVTGLHGRRAVVAAGP</sequence>
<dbReference type="CDD" id="cd21783">
    <property type="entry name" value="CTD_Jhd1-like"/>
    <property type="match status" value="1"/>
</dbReference>
<dbReference type="Gene3D" id="3.30.40.10">
    <property type="entry name" value="Zinc/RING finger domain, C3HC4 (zinc finger)"/>
    <property type="match status" value="1"/>
</dbReference>
<dbReference type="Pfam" id="PF13621">
    <property type="entry name" value="Cupin_8"/>
    <property type="match status" value="1"/>
</dbReference>
<proteinExistence type="inferred from homology"/>
<dbReference type="PANTHER" id="PTHR23123">
    <property type="entry name" value="PHD/F-BOX CONTAINING PROTEIN"/>
    <property type="match status" value="1"/>
</dbReference>
<keyword evidence="13" id="KW-0804">Transcription</keyword>
<dbReference type="InterPro" id="IPR005025">
    <property type="entry name" value="FMN_Rdtase-like_dom"/>
</dbReference>
<dbReference type="InterPro" id="IPR001810">
    <property type="entry name" value="F-box_dom"/>
</dbReference>
<dbReference type="GO" id="GO:0003677">
    <property type="term" value="F:DNA binding"/>
    <property type="evidence" value="ECO:0007669"/>
    <property type="project" value="InterPro"/>
</dbReference>
<evidence type="ECO:0000256" key="15">
    <source>
        <dbReference type="ARBA" id="ARBA00047915"/>
    </source>
</evidence>
<dbReference type="InterPro" id="IPR002857">
    <property type="entry name" value="Znf_CXXC"/>
</dbReference>
<evidence type="ECO:0000256" key="1">
    <source>
        <dbReference type="ARBA" id="ARBA00001954"/>
    </source>
</evidence>
<dbReference type="InterPro" id="IPR003347">
    <property type="entry name" value="JmjC_dom"/>
</dbReference>
<dbReference type="Pfam" id="PF03358">
    <property type="entry name" value="FMN_red"/>
    <property type="match status" value="1"/>
</dbReference>
<feature type="region of interest" description="Disordered" evidence="17">
    <location>
        <begin position="468"/>
        <end position="497"/>
    </location>
</feature>
<dbReference type="PROSITE" id="PS51184">
    <property type="entry name" value="JMJC"/>
    <property type="match status" value="1"/>
</dbReference>
<dbReference type="Pfam" id="PF02008">
    <property type="entry name" value="zf-CXXC"/>
    <property type="match status" value="1"/>
</dbReference>
<dbReference type="CDD" id="cd02208">
    <property type="entry name" value="cupin_RmlC-like"/>
    <property type="match status" value="1"/>
</dbReference>
<evidence type="ECO:0000313" key="20">
    <source>
        <dbReference type="EMBL" id="KAF0289778.1"/>
    </source>
</evidence>
<dbReference type="InterPro" id="IPR013083">
    <property type="entry name" value="Znf_RING/FYVE/PHD"/>
</dbReference>
<keyword evidence="8" id="KW-0156">Chromatin regulator</keyword>
<comment type="cofactor">
    <cofactor evidence="1">
        <name>Fe(2+)</name>
        <dbReference type="ChEBI" id="CHEBI:29033"/>
    </cofactor>
</comment>
<feature type="domain" description="JmjC" evidence="19">
    <location>
        <begin position="159"/>
        <end position="327"/>
    </location>
</feature>
<comment type="subcellular location">
    <subcellularLocation>
        <location evidence="2">Nucleus</location>
    </subcellularLocation>
</comment>
<dbReference type="InterPro" id="IPR050690">
    <property type="entry name" value="JHDM1_Histone_Demethylase"/>
</dbReference>
<dbReference type="Gene3D" id="1.20.58.1360">
    <property type="match status" value="1"/>
</dbReference>
<evidence type="ECO:0000256" key="10">
    <source>
        <dbReference type="ARBA" id="ARBA00023002"/>
    </source>
</evidence>
<evidence type="ECO:0000256" key="11">
    <source>
        <dbReference type="ARBA" id="ARBA00023004"/>
    </source>
</evidence>
<feature type="region of interest" description="Disordered" evidence="17">
    <location>
        <begin position="1"/>
        <end position="26"/>
    </location>
</feature>
<evidence type="ECO:0000256" key="7">
    <source>
        <dbReference type="ARBA" id="ARBA00022833"/>
    </source>
</evidence>
<gene>
    <name evidence="20" type="primary">Kdm2</name>
    <name evidence="20" type="ORF">FJT64_012001</name>
</gene>
<keyword evidence="7" id="KW-0862">Zinc</keyword>
<dbReference type="Pfam" id="PF16866">
    <property type="entry name" value="PHD_4"/>
    <property type="match status" value="1"/>
</dbReference>
<dbReference type="OrthoDB" id="68575at2759"/>
<comment type="caution">
    <text evidence="20">The sequence shown here is derived from an EMBL/GenBank/DDBJ whole genome shotgun (WGS) entry which is preliminary data.</text>
</comment>
<evidence type="ECO:0000256" key="5">
    <source>
        <dbReference type="ARBA" id="ARBA00022723"/>
    </source>
</evidence>
<keyword evidence="14" id="KW-0539">Nucleus</keyword>
<dbReference type="InterPro" id="IPR041667">
    <property type="entry name" value="Cupin_8"/>
</dbReference>
<dbReference type="Gene3D" id="3.40.50.360">
    <property type="match status" value="1"/>
</dbReference>
<feature type="compositionally biased region" description="Basic residues" evidence="17">
    <location>
        <begin position="16"/>
        <end position="26"/>
    </location>
</feature>
<dbReference type="Gene3D" id="3.80.10.10">
    <property type="entry name" value="Ribonuclease Inhibitor"/>
    <property type="match status" value="1"/>
</dbReference>
<feature type="compositionally biased region" description="Basic residues" evidence="17">
    <location>
        <begin position="645"/>
        <end position="658"/>
    </location>
</feature>
<evidence type="ECO:0000256" key="6">
    <source>
        <dbReference type="ARBA" id="ARBA00022771"/>
    </source>
</evidence>
<name>A0A6A4VHF3_AMPAM</name>
<feature type="region of interest" description="Disordered" evidence="17">
    <location>
        <begin position="635"/>
        <end position="791"/>
    </location>
</feature>
<feature type="domain" description="CXXC-type" evidence="18">
    <location>
        <begin position="500"/>
        <end position="546"/>
    </location>
</feature>
<dbReference type="InterPro" id="IPR032675">
    <property type="entry name" value="LRR_dom_sf"/>
</dbReference>
<protein>
    <recommendedName>
        <fullName evidence="4">[histone H3]-dimethyl-L-lysine(36) demethylase</fullName>
        <ecNumber evidence="4">1.14.11.27</ecNumber>
    </recommendedName>
</protein>
<evidence type="ECO:0000256" key="13">
    <source>
        <dbReference type="ARBA" id="ARBA00023163"/>
    </source>
</evidence>
<dbReference type="GO" id="GO:0005634">
    <property type="term" value="C:nucleus"/>
    <property type="evidence" value="ECO:0007669"/>
    <property type="project" value="UniProtKB-SubCell"/>
</dbReference>
<dbReference type="InterPro" id="IPR019787">
    <property type="entry name" value="Znf_PHD-finger"/>
</dbReference>
<dbReference type="Proteomes" id="UP000440578">
    <property type="component" value="Unassembled WGS sequence"/>
</dbReference>
<dbReference type="InterPro" id="IPR029039">
    <property type="entry name" value="Flavoprotein-like_sf"/>
</dbReference>
<accession>A0A6A4VHF3</accession>
<dbReference type="InterPro" id="IPR036047">
    <property type="entry name" value="F-box-like_dom_sf"/>
</dbReference>
<dbReference type="SMART" id="SM00558">
    <property type="entry name" value="JmjC"/>
    <property type="match status" value="1"/>
</dbReference>
<organism evidence="20 21">
    <name type="scientific">Amphibalanus amphitrite</name>
    <name type="common">Striped barnacle</name>
    <name type="synonym">Balanus amphitrite</name>
    <dbReference type="NCBI Taxonomy" id="1232801"/>
    <lineage>
        <taxon>Eukaryota</taxon>
        <taxon>Metazoa</taxon>
        <taxon>Ecdysozoa</taxon>
        <taxon>Arthropoda</taxon>
        <taxon>Crustacea</taxon>
        <taxon>Multicrustacea</taxon>
        <taxon>Cirripedia</taxon>
        <taxon>Thoracica</taxon>
        <taxon>Thoracicalcarea</taxon>
        <taxon>Balanomorpha</taxon>
        <taxon>Balanoidea</taxon>
        <taxon>Balanidae</taxon>
        <taxon>Amphibalaninae</taxon>
        <taxon>Amphibalanus</taxon>
    </lineage>
</organism>